<dbReference type="STRING" id="268475.A0A0V1I7G1"/>
<sequence length="163" mass="18544">LMSIFCTNSLMIAGSANVESNPNSSWLSTRGAWAAYCSSVFLLFIFLFLVISVPADYVYTATNVLHNFAMYIIMHQIKGAPWLAVDQGECRRLTFWEQIDSGVQFTATKKFMSVFPILLFLITNIANNYKFDHFLVNLLSLLVVLLPKSPQFHKVRVFGINKY</sequence>
<keyword evidence="4 6" id="KW-1133">Transmembrane helix</keyword>
<evidence type="ECO:0000256" key="1">
    <source>
        <dbReference type="ARBA" id="ARBA00004141"/>
    </source>
</evidence>
<comment type="similarity">
    <text evidence="2">Belongs to the ORM family.</text>
</comment>
<evidence type="ECO:0000256" key="6">
    <source>
        <dbReference type="SAM" id="Phobius"/>
    </source>
</evidence>
<comment type="caution">
    <text evidence="7">The sequence shown here is derived from an EMBL/GenBank/DDBJ whole genome shotgun (WGS) entry which is preliminary data.</text>
</comment>
<gene>
    <name evidence="7" type="primary">ormdl3</name>
    <name evidence="7" type="ORF">T11_17205</name>
</gene>
<dbReference type="OrthoDB" id="1932233at2759"/>
<evidence type="ECO:0000256" key="4">
    <source>
        <dbReference type="ARBA" id="ARBA00022989"/>
    </source>
</evidence>
<reference evidence="7 8" key="1">
    <citation type="submission" date="2015-01" db="EMBL/GenBank/DDBJ databases">
        <title>Evolution of Trichinella species and genotypes.</title>
        <authorList>
            <person name="Korhonen P.K."/>
            <person name="Edoardo P."/>
            <person name="Giuseppe L.R."/>
            <person name="Gasser R.B."/>
        </authorList>
    </citation>
    <scope>NUCLEOTIDE SEQUENCE [LARGE SCALE GENOMIC DNA]</scope>
    <source>
        <strain evidence="7">ISS1029</strain>
    </source>
</reference>
<accession>A0A0V1I7G1</accession>
<evidence type="ECO:0000256" key="3">
    <source>
        <dbReference type="ARBA" id="ARBA00022692"/>
    </source>
</evidence>
<feature type="non-terminal residue" evidence="7">
    <location>
        <position position="1"/>
    </location>
</feature>
<keyword evidence="3 6" id="KW-0812">Transmembrane</keyword>
<keyword evidence="5 6" id="KW-0472">Membrane</keyword>
<organism evidence="7 8">
    <name type="scientific">Trichinella zimbabwensis</name>
    <dbReference type="NCBI Taxonomy" id="268475"/>
    <lineage>
        <taxon>Eukaryota</taxon>
        <taxon>Metazoa</taxon>
        <taxon>Ecdysozoa</taxon>
        <taxon>Nematoda</taxon>
        <taxon>Enoplea</taxon>
        <taxon>Dorylaimia</taxon>
        <taxon>Trichinellida</taxon>
        <taxon>Trichinellidae</taxon>
        <taxon>Trichinella</taxon>
    </lineage>
</organism>
<dbReference type="PANTHER" id="PTHR12665">
    <property type="entry name" value="ORMDL PROTEINS"/>
    <property type="match status" value="1"/>
</dbReference>
<proteinExistence type="inferred from homology"/>
<evidence type="ECO:0000256" key="5">
    <source>
        <dbReference type="ARBA" id="ARBA00023136"/>
    </source>
</evidence>
<dbReference type="GO" id="GO:2000303">
    <property type="term" value="P:regulation of ceramide biosynthetic process"/>
    <property type="evidence" value="ECO:0007669"/>
    <property type="project" value="UniProtKB-ARBA"/>
</dbReference>
<dbReference type="AlphaFoldDB" id="A0A0V1I7G1"/>
<protein>
    <submittedName>
        <fullName evidence="7">ORM1-like protein 3</fullName>
    </submittedName>
</protein>
<dbReference type="EMBL" id="JYDP01000002">
    <property type="protein sequence ID" value="KRZ18782.1"/>
    <property type="molecule type" value="Genomic_DNA"/>
</dbReference>
<dbReference type="Proteomes" id="UP000055024">
    <property type="component" value="Unassembled WGS sequence"/>
</dbReference>
<dbReference type="Pfam" id="PF04061">
    <property type="entry name" value="ORMDL"/>
    <property type="match status" value="1"/>
</dbReference>
<keyword evidence="8" id="KW-1185">Reference proteome</keyword>
<comment type="subcellular location">
    <subcellularLocation>
        <location evidence="1">Membrane</location>
        <topology evidence="1">Multi-pass membrane protein</topology>
    </subcellularLocation>
</comment>
<evidence type="ECO:0000256" key="2">
    <source>
        <dbReference type="ARBA" id="ARBA00007649"/>
    </source>
</evidence>
<name>A0A0V1I7G1_9BILA</name>
<evidence type="ECO:0000313" key="8">
    <source>
        <dbReference type="Proteomes" id="UP000055024"/>
    </source>
</evidence>
<dbReference type="InterPro" id="IPR007203">
    <property type="entry name" value="ORMDL"/>
</dbReference>
<feature type="transmembrane region" description="Helical" evidence="6">
    <location>
        <begin position="33"/>
        <end position="51"/>
    </location>
</feature>
<evidence type="ECO:0000313" key="7">
    <source>
        <dbReference type="EMBL" id="KRZ18782.1"/>
    </source>
</evidence>
<dbReference type="GO" id="GO:0005789">
    <property type="term" value="C:endoplasmic reticulum membrane"/>
    <property type="evidence" value="ECO:0007669"/>
    <property type="project" value="InterPro"/>
</dbReference>